<comment type="caution">
    <text evidence="2">The sequence shown here is derived from an EMBL/GenBank/DDBJ whole genome shotgun (WGS) entry which is preliminary data.</text>
</comment>
<accession>A0A3M2RKQ1</accession>
<dbReference type="InterPro" id="IPR034733">
    <property type="entry name" value="AcCoA_carboxyl_beta"/>
</dbReference>
<dbReference type="Pfam" id="PF01039">
    <property type="entry name" value="Carboxyl_trans"/>
    <property type="match status" value="1"/>
</dbReference>
<dbReference type="Gene3D" id="3.90.226.10">
    <property type="entry name" value="2-enoyl-CoA Hydratase, Chain A, domain 1"/>
    <property type="match status" value="1"/>
</dbReference>
<dbReference type="InterPro" id="IPR029045">
    <property type="entry name" value="ClpP/crotonase-like_dom_sf"/>
</dbReference>
<protein>
    <submittedName>
        <fullName evidence="2">Malonate decarboxylase subunit beta</fullName>
    </submittedName>
</protein>
<evidence type="ECO:0000259" key="1">
    <source>
        <dbReference type="Pfam" id="PF01039"/>
    </source>
</evidence>
<reference evidence="2 3" key="1">
    <citation type="submission" date="2018-08" db="EMBL/GenBank/DDBJ databases">
        <title>Whole Genome Sequence of the Moderate Halophilic Marine Bacterium Marinobacter litoralis Sw-45.</title>
        <authorList>
            <person name="Musa H."/>
        </authorList>
    </citation>
    <scope>NUCLEOTIDE SEQUENCE [LARGE SCALE GENOMIC DNA]</scope>
    <source>
        <strain evidence="2 3">Sw-45</strain>
    </source>
</reference>
<gene>
    <name evidence="2" type="ORF">DOQ08_00494</name>
</gene>
<dbReference type="AlphaFoldDB" id="A0A3M2RKQ1"/>
<dbReference type="EMBL" id="QMDL01000001">
    <property type="protein sequence ID" value="RMJ05818.1"/>
    <property type="molecule type" value="Genomic_DNA"/>
</dbReference>
<name>A0A3M2RKQ1_9GAMM</name>
<evidence type="ECO:0000313" key="3">
    <source>
        <dbReference type="Proteomes" id="UP000265903"/>
    </source>
</evidence>
<dbReference type="RefSeq" id="WP_114333305.1">
    <property type="nucleotide sequence ID" value="NZ_QMDL01000001.1"/>
</dbReference>
<dbReference type="Proteomes" id="UP000265903">
    <property type="component" value="Unassembled WGS sequence"/>
</dbReference>
<evidence type="ECO:0000313" key="2">
    <source>
        <dbReference type="EMBL" id="RMJ05818.1"/>
    </source>
</evidence>
<keyword evidence="3" id="KW-1185">Reference proteome</keyword>
<dbReference type="SUPFAM" id="SSF52096">
    <property type="entry name" value="ClpP/crotonase"/>
    <property type="match status" value="1"/>
</dbReference>
<proteinExistence type="predicted"/>
<dbReference type="OrthoDB" id="7057762at2"/>
<feature type="domain" description="Acetyl-coenzyme A carboxylase carboxyl transferase subunit beta" evidence="1">
    <location>
        <begin position="40"/>
        <end position="154"/>
    </location>
</feature>
<organism evidence="2 3">
    <name type="scientific">Marinobacter litoralis</name>
    <dbReference type="NCBI Taxonomy" id="187981"/>
    <lineage>
        <taxon>Bacteria</taxon>
        <taxon>Pseudomonadati</taxon>
        <taxon>Pseudomonadota</taxon>
        <taxon>Gammaproteobacteria</taxon>
        <taxon>Pseudomonadales</taxon>
        <taxon>Marinobacteraceae</taxon>
        <taxon>Marinobacter</taxon>
    </lineage>
</organism>
<sequence length="367" mass="39838">MNLMQQFAGEHFVRQDSLAPHLEGTELSITTWSARFLEQPVVLVQSEETSNKGALGTVEIDLICSAFAYAAEKGLPVVLYLNSSGAQLNEGDGIQASFRKLLNAALAFRSEGHRIVVLMGKNVFGGASLLAMSGHTRIYSEATRVSMTGPRVMEGQPENQPLDIRAIIAAENRTRNDAFGVWAESLDDVKAHLHRALSHEDSAHGGAELVKASELPFDSSRVKEDQSGINCTGTQPPQINDLLALILAVAKWDHSDELALTYEWSCHSLDAADENAYQSYWLFALSEAIYRKQKDGFQITCHFAKDVSGGLYIALAAAATEVTAAPGVGVQALPYGIVDQIVTSATAQKKEIELIELEIIDRIEGPQ</sequence>